<protein>
    <submittedName>
        <fullName evidence="2">Uncharacterized protein</fullName>
    </submittedName>
</protein>
<sequence>MEACMREVKSGNFKTYARWLAVTDVILEMAVPILCLVTNRTVPIVTFVLLILFSVLGGVLELPMCCSCLQCCRTLSGKMSVLNNYMLRALFYACISACLLAVSAAMDSENNPAGWYFGIANGINCILYMIASFRGEDPVDAAGEEGVVRDKARDALRNQALAAAGAAAKDPKVQKAAMDAASDPENQKAAVDTAKANPGLAAAALKAAARV</sequence>
<feature type="transmembrane region" description="Helical" evidence="1">
    <location>
        <begin position="85"/>
        <end position="106"/>
    </location>
</feature>
<keyword evidence="1" id="KW-0812">Transmembrane</keyword>
<organism evidence="2">
    <name type="scientific">Hemiselmis andersenii</name>
    <name type="common">Cryptophyte alga</name>
    <dbReference type="NCBI Taxonomy" id="464988"/>
    <lineage>
        <taxon>Eukaryota</taxon>
        <taxon>Cryptophyceae</taxon>
        <taxon>Cryptomonadales</taxon>
        <taxon>Hemiselmidaceae</taxon>
        <taxon>Hemiselmis</taxon>
    </lineage>
</organism>
<dbReference type="AlphaFoldDB" id="A0A6U5B6T3"/>
<name>A0A6U5B6T3_HEMAN</name>
<keyword evidence="1" id="KW-0472">Membrane</keyword>
<keyword evidence="1" id="KW-1133">Transmembrane helix</keyword>
<reference evidence="2" key="1">
    <citation type="submission" date="2021-01" db="EMBL/GenBank/DDBJ databases">
        <authorList>
            <person name="Corre E."/>
            <person name="Pelletier E."/>
            <person name="Niang G."/>
            <person name="Scheremetjew M."/>
            <person name="Finn R."/>
            <person name="Kale V."/>
            <person name="Holt S."/>
            <person name="Cochrane G."/>
            <person name="Meng A."/>
            <person name="Brown T."/>
            <person name="Cohen L."/>
        </authorList>
    </citation>
    <scope>NUCLEOTIDE SEQUENCE</scope>
    <source>
        <strain evidence="2">CCMP644</strain>
    </source>
</reference>
<proteinExistence type="predicted"/>
<evidence type="ECO:0000313" key="2">
    <source>
        <dbReference type="EMBL" id="CAD8976873.1"/>
    </source>
</evidence>
<feature type="transmembrane region" description="Helical" evidence="1">
    <location>
        <begin position="112"/>
        <end position="131"/>
    </location>
</feature>
<dbReference type="EMBL" id="HBFX01046371">
    <property type="protein sequence ID" value="CAD8976873.1"/>
    <property type="molecule type" value="Transcribed_RNA"/>
</dbReference>
<evidence type="ECO:0000256" key="1">
    <source>
        <dbReference type="SAM" id="Phobius"/>
    </source>
</evidence>
<accession>A0A6U5B6T3</accession>
<feature type="transmembrane region" description="Helical" evidence="1">
    <location>
        <begin position="44"/>
        <end position="64"/>
    </location>
</feature>
<feature type="transmembrane region" description="Helical" evidence="1">
    <location>
        <begin position="16"/>
        <end position="38"/>
    </location>
</feature>
<gene>
    <name evidence="2" type="ORF">HAND00432_LOCUS27881</name>
</gene>